<dbReference type="EMBL" id="MU069501">
    <property type="protein sequence ID" value="KAF5840866.1"/>
    <property type="molecule type" value="Genomic_DNA"/>
</dbReference>
<evidence type="ECO:0000313" key="3">
    <source>
        <dbReference type="Proteomes" id="UP000815325"/>
    </source>
</evidence>
<protein>
    <submittedName>
        <fullName evidence="2">Uncharacterized protein</fullName>
    </submittedName>
</protein>
<feature type="compositionally biased region" description="Basic and acidic residues" evidence="1">
    <location>
        <begin position="145"/>
        <end position="156"/>
    </location>
</feature>
<evidence type="ECO:0000313" key="2">
    <source>
        <dbReference type="EMBL" id="KAF5840866.1"/>
    </source>
</evidence>
<reference evidence="2" key="1">
    <citation type="submission" date="2017-08" db="EMBL/GenBank/DDBJ databases">
        <authorList>
            <person name="Polle J.E."/>
            <person name="Barry K."/>
            <person name="Cushman J."/>
            <person name="Schmutz J."/>
            <person name="Tran D."/>
            <person name="Hathwaick L.T."/>
            <person name="Yim W.C."/>
            <person name="Jenkins J."/>
            <person name="Mckie-Krisberg Z.M."/>
            <person name="Prochnik S."/>
            <person name="Lindquist E."/>
            <person name="Dockter R.B."/>
            <person name="Adam C."/>
            <person name="Molina H."/>
            <person name="Bunkerborg J."/>
            <person name="Jin E."/>
            <person name="Buchheim M."/>
            <person name="Magnuson J."/>
        </authorList>
    </citation>
    <scope>NUCLEOTIDE SEQUENCE</scope>
    <source>
        <strain evidence="2">CCAP 19/18</strain>
    </source>
</reference>
<feature type="non-terminal residue" evidence="2">
    <location>
        <position position="1"/>
    </location>
</feature>
<keyword evidence="3" id="KW-1185">Reference proteome</keyword>
<feature type="region of interest" description="Disordered" evidence="1">
    <location>
        <begin position="130"/>
        <end position="165"/>
    </location>
</feature>
<sequence>ELLLGKDIFGLRLKSNGCIILQLRDRPPPLRQDRGRLRLGPKVQPRIIGITTSIRVDFLRECFPSIQEPRHPVNIKVEINGVRQPEQFPNASISHNRQGSYYVLGLPFALIQGREFVAWRQLDSNTLELSVQDLEQPPSPQKDSTASEERSRKHESTAGIKVVSG</sequence>
<dbReference type="Proteomes" id="UP000815325">
    <property type="component" value="Unassembled WGS sequence"/>
</dbReference>
<evidence type="ECO:0000256" key="1">
    <source>
        <dbReference type="SAM" id="MobiDB-lite"/>
    </source>
</evidence>
<accession>A0ABQ7H204</accession>
<comment type="caution">
    <text evidence="2">The sequence shown here is derived from an EMBL/GenBank/DDBJ whole genome shotgun (WGS) entry which is preliminary data.</text>
</comment>
<proteinExistence type="predicted"/>
<organism evidence="2 3">
    <name type="scientific">Dunaliella salina</name>
    <name type="common">Green alga</name>
    <name type="synonym">Protococcus salinus</name>
    <dbReference type="NCBI Taxonomy" id="3046"/>
    <lineage>
        <taxon>Eukaryota</taxon>
        <taxon>Viridiplantae</taxon>
        <taxon>Chlorophyta</taxon>
        <taxon>core chlorophytes</taxon>
        <taxon>Chlorophyceae</taxon>
        <taxon>CS clade</taxon>
        <taxon>Chlamydomonadales</taxon>
        <taxon>Dunaliellaceae</taxon>
        <taxon>Dunaliella</taxon>
    </lineage>
</organism>
<name>A0ABQ7H204_DUNSA</name>
<gene>
    <name evidence="2" type="ORF">DUNSADRAFT_15234</name>
</gene>